<keyword evidence="2" id="KW-1185">Reference proteome</keyword>
<dbReference type="Proteomes" id="UP001162992">
    <property type="component" value="Chromosome 22"/>
</dbReference>
<comment type="caution">
    <text evidence="1">The sequence shown here is derived from an EMBL/GenBank/DDBJ whole genome shotgun (WGS) entry which is preliminary data.</text>
</comment>
<dbReference type="EMBL" id="CM055113">
    <property type="protein sequence ID" value="KAJ7516738.1"/>
    <property type="molecule type" value="Genomic_DNA"/>
</dbReference>
<name>A0ACC2AGM5_DIPCM</name>
<evidence type="ECO:0000313" key="1">
    <source>
        <dbReference type="EMBL" id="KAJ7516738.1"/>
    </source>
</evidence>
<accession>A0ACC2AGM5</accession>
<protein>
    <submittedName>
        <fullName evidence="1">Uncharacterized protein</fullName>
    </submittedName>
</protein>
<organism evidence="1 2">
    <name type="scientific">Diphasiastrum complanatum</name>
    <name type="common">Issler's clubmoss</name>
    <name type="synonym">Lycopodium complanatum</name>
    <dbReference type="NCBI Taxonomy" id="34168"/>
    <lineage>
        <taxon>Eukaryota</taxon>
        <taxon>Viridiplantae</taxon>
        <taxon>Streptophyta</taxon>
        <taxon>Embryophyta</taxon>
        <taxon>Tracheophyta</taxon>
        <taxon>Lycopodiopsida</taxon>
        <taxon>Lycopodiales</taxon>
        <taxon>Lycopodiaceae</taxon>
        <taxon>Lycopodioideae</taxon>
        <taxon>Diphasiastrum</taxon>
    </lineage>
</organism>
<gene>
    <name evidence="1" type="ORF">O6H91_22G069000</name>
</gene>
<sequence>MPVDDSTTIMAPISHKLFRNTTSSFGSSFPGDRRIHPSSKRLEVEQLEGDRPYNIAGSLQELETVLLGGVALPSYCAPGLSPDMNWSDSIQEHMFEGSSAAESQPENNRGCLLPSPHGCRCNIIYSSENIFTNSTPNEAELSNDPLDSTSSLEHLLLLCAQAVANEELDFAHDIINKLNQVVSIYGDPMQRLAAYMVEGLVAKLELSGKGLYSALKCKEPPLGDLLSAMQIMYEVCPYFKFGYMAANGAIAEAFRDEDRVHIIDFEIAQGTQWISLIQALAARPGGAPHVRITGVGDSRASSRGLQVVRQRLTNLAESVKVPFEFHPLPMKASDLQPWMFEVKPGEAVAVNLALQLHHMPDESVCTTNPRDRQLRMIRGLNPKVMTVVEQEANTNTAPFFARFTEVLSYYSAVFESLDVTLPRESRDRVNVEQQCLARDIVNIIACEGADRVERHEVLGKWRARMIMAGFQPYPLSSYVNATIKSLLESYSDKYRLKEENGALFLGWLNRMLIVASAWH</sequence>
<proteinExistence type="predicted"/>
<reference evidence="2" key="1">
    <citation type="journal article" date="2024" name="Proc. Natl. Acad. Sci. U.S.A.">
        <title>Extraordinary preservation of gene collinearity over three hundred million years revealed in homosporous lycophytes.</title>
        <authorList>
            <person name="Li C."/>
            <person name="Wickell D."/>
            <person name="Kuo L.Y."/>
            <person name="Chen X."/>
            <person name="Nie B."/>
            <person name="Liao X."/>
            <person name="Peng D."/>
            <person name="Ji J."/>
            <person name="Jenkins J."/>
            <person name="Williams M."/>
            <person name="Shu S."/>
            <person name="Plott C."/>
            <person name="Barry K."/>
            <person name="Rajasekar S."/>
            <person name="Grimwood J."/>
            <person name="Han X."/>
            <person name="Sun S."/>
            <person name="Hou Z."/>
            <person name="He W."/>
            <person name="Dai G."/>
            <person name="Sun C."/>
            <person name="Schmutz J."/>
            <person name="Leebens-Mack J.H."/>
            <person name="Li F.W."/>
            <person name="Wang L."/>
        </authorList>
    </citation>
    <scope>NUCLEOTIDE SEQUENCE [LARGE SCALE GENOMIC DNA]</scope>
    <source>
        <strain evidence="2">cv. PW_Plant_1</strain>
    </source>
</reference>
<evidence type="ECO:0000313" key="2">
    <source>
        <dbReference type="Proteomes" id="UP001162992"/>
    </source>
</evidence>